<evidence type="ECO:0000313" key="1">
    <source>
        <dbReference type="EMBL" id="NCS57141.1"/>
    </source>
</evidence>
<organism evidence="1 2">
    <name type="scientific">Microcystis aeruginosa G11-04</name>
    <dbReference type="NCBI Taxonomy" id="2685956"/>
    <lineage>
        <taxon>Bacteria</taxon>
        <taxon>Bacillati</taxon>
        <taxon>Cyanobacteriota</taxon>
        <taxon>Cyanophyceae</taxon>
        <taxon>Oscillatoriophycideae</taxon>
        <taxon>Chroococcales</taxon>
        <taxon>Microcystaceae</taxon>
        <taxon>Microcystis</taxon>
    </lineage>
</organism>
<dbReference type="EMBL" id="JAADAI010000100">
    <property type="protein sequence ID" value="NCS57141.1"/>
    <property type="molecule type" value="Genomic_DNA"/>
</dbReference>
<dbReference type="Proteomes" id="UP000799330">
    <property type="component" value="Unassembled WGS sequence"/>
</dbReference>
<protein>
    <submittedName>
        <fullName evidence="1">Uncharacterized protein</fullName>
    </submittedName>
</protein>
<comment type="caution">
    <text evidence="1">The sequence shown here is derived from an EMBL/GenBank/DDBJ whole genome shotgun (WGS) entry which is preliminary data.</text>
</comment>
<proteinExistence type="predicted"/>
<evidence type="ECO:0000313" key="2">
    <source>
        <dbReference type="Proteomes" id="UP000799330"/>
    </source>
</evidence>
<name>A0A966L5J8_MICAE</name>
<accession>A0A966L5J8</accession>
<dbReference type="AlphaFoldDB" id="A0A966L5J8"/>
<reference evidence="1" key="1">
    <citation type="journal article" date="2019" name="Mol. Ecol.">
        <title>Genome evolution and host-microbiome shifts correspond with intraspecific niche divergence within harmful algal bloom-forming Microcystis aeruginosa.</title>
        <authorList>
            <person name="Jackrel S.L."/>
            <person name="White J.D."/>
            <person name="Evans J.T."/>
            <person name="Buffin K."/>
            <person name="Hayden K."/>
            <person name="Sarnelle O."/>
            <person name="Denef V.J."/>
        </authorList>
    </citation>
    <scope>NUCLEOTIDE SEQUENCE</scope>
    <source>
        <strain evidence="1">G11-04</strain>
    </source>
</reference>
<gene>
    <name evidence="1" type="ORF">GPJ16_09370</name>
</gene>
<sequence>MTRDILHISTQVLPGNKIQIANPELNVGEVVEVLILAKTTQNHQDKNESEPLIGLFKSSPDLAMIKPAALVRISPT</sequence>